<dbReference type="AlphaFoldDB" id="H6USP2"/>
<dbReference type="PROSITE" id="PS50871">
    <property type="entry name" value="C1Q"/>
    <property type="match status" value="1"/>
</dbReference>
<dbReference type="SUPFAM" id="SSF49842">
    <property type="entry name" value="TNF-like"/>
    <property type="match status" value="1"/>
</dbReference>
<keyword evidence="4" id="KW-0175">Coiled coil</keyword>
<accession>H6USP2</accession>
<evidence type="ECO:0000259" key="6">
    <source>
        <dbReference type="PROSITE" id="PS50871"/>
    </source>
</evidence>
<evidence type="ECO:0000256" key="1">
    <source>
        <dbReference type="ARBA" id="ARBA00004613"/>
    </source>
</evidence>
<evidence type="ECO:0000256" key="3">
    <source>
        <dbReference type="ARBA" id="ARBA00022729"/>
    </source>
</evidence>
<evidence type="ECO:0000313" key="7">
    <source>
        <dbReference type="EMBL" id="AFA36088.1"/>
    </source>
</evidence>
<evidence type="ECO:0000256" key="4">
    <source>
        <dbReference type="SAM" id="Coils"/>
    </source>
</evidence>
<keyword evidence="2" id="KW-0964">Secreted</keyword>
<keyword evidence="7" id="KW-0430">Lectin</keyword>
<evidence type="ECO:0000256" key="2">
    <source>
        <dbReference type="ARBA" id="ARBA00022525"/>
    </source>
</evidence>
<feature type="domain" description="C1q" evidence="6">
    <location>
        <begin position="108"/>
        <end position="245"/>
    </location>
</feature>
<feature type="chain" id="PRO_5003607931" evidence="5">
    <location>
        <begin position="26"/>
        <end position="247"/>
    </location>
</feature>
<sequence length="247" mass="27629">MTRVCVFTFVVCVIGGFVLVEPARSSKNYKQLSEKMNEMEMKLQELQYNVTNALTDMKTEQVKTKQEVSGVLEDVENLDTTLDKQITELRNNLAYFKERINRNLSDLAKTQLVAFNAYKVKNLNPAKGKNIVFTINLLNEGNAYDKRTGVFTAPVSGIYLFNAQLCVDDSYFIRADIMVAGKTYGRLQVYDSSGSEPCNAARAIVIMKSGETASVCKKDGDGRMFVDSNHEMFFNGALINNVISTTD</sequence>
<dbReference type="EMBL" id="JN689378">
    <property type="protein sequence ID" value="AFA36088.1"/>
    <property type="molecule type" value="mRNA"/>
</dbReference>
<dbReference type="SMART" id="SM00110">
    <property type="entry name" value="C1Q"/>
    <property type="match status" value="1"/>
</dbReference>
<proteinExistence type="evidence at transcript level"/>
<dbReference type="Pfam" id="PF00386">
    <property type="entry name" value="C1q"/>
    <property type="match status" value="1"/>
</dbReference>
<evidence type="ECO:0000256" key="5">
    <source>
        <dbReference type="SAM" id="SignalP"/>
    </source>
</evidence>
<dbReference type="PANTHER" id="PTHR22923">
    <property type="entry name" value="CEREBELLIN-RELATED"/>
    <property type="match status" value="1"/>
</dbReference>
<feature type="coiled-coil region" evidence="4">
    <location>
        <begin position="29"/>
        <end position="92"/>
    </location>
</feature>
<comment type="subcellular location">
    <subcellularLocation>
        <location evidence="1">Secreted</location>
    </subcellularLocation>
</comment>
<keyword evidence="3 5" id="KW-0732">Signal</keyword>
<dbReference type="InterPro" id="IPR050822">
    <property type="entry name" value="Cerebellin_Synaptic_Org"/>
</dbReference>
<organism evidence="7">
    <name type="scientific">Solen grandis</name>
    <name type="common">grand razor shell</name>
    <dbReference type="NCBI Taxonomy" id="165599"/>
    <lineage>
        <taxon>Eukaryota</taxon>
        <taxon>Metazoa</taxon>
        <taxon>Spiralia</taxon>
        <taxon>Lophotrochozoa</taxon>
        <taxon>Mollusca</taxon>
        <taxon>Bivalvia</taxon>
        <taxon>Autobranchia</taxon>
        <taxon>Heteroconchia</taxon>
        <taxon>Euheterodonta</taxon>
        <taxon>Imparidentia</taxon>
        <taxon>Adapedonta</taxon>
        <taxon>Solenoidea</taxon>
        <taxon>Solenidae</taxon>
        <taxon>Solen</taxon>
    </lineage>
</organism>
<dbReference type="InterPro" id="IPR001073">
    <property type="entry name" value="C1q_dom"/>
</dbReference>
<feature type="signal peptide" evidence="5">
    <location>
        <begin position="1"/>
        <end position="25"/>
    </location>
</feature>
<dbReference type="Gene3D" id="2.60.120.40">
    <property type="match status" value="1"/>
</dbReference>
<dbReference type="GO" id="GO:0030246">
    <property type="term" value="F:carbohydrate binding"/>
    <property type="evidence" value="ECO:0007669"/>
    <property type="project" value="UniProtKB-KW"/>
</dbReference>
<name>H6USP2_9BIVA</name>
<dbReference type="InterPro" id="IPR008983">
    <property type="entry name" value="Tumour_necrosis_fac-like_dom"/>
</dbReference>
<dbReference type="PANTHER" id="PTHR22923:SF116">
    <property type="entry name" value="C1Q DOMAIN-CONTAINING PROTEIN"/>
    <property type="match status" value="1"/>
</dbReference>
<reference evidence="7" key="1">
    <citation type="journal article" date="2012" name="Fish Shellfish Immunol.">
        <title>Cloning and transcriptional analysis of two sialic acid-binding lectins (SABLs) from razor clam Solen grandis.</title>
        <authorList>
            <person name="Yang J."/>
            <person name="Wei X."/>
            <person name="Liu X."/>
            <person name="Xu J."/>
            <person name="Yang D."/>
            <person name="Yang J."/>
            <person name="Fang J."/>
            <person name="Hu X."/>
        </authorList>
    </citation>
    <scope>NUCLEOTIDE SEQUENCE</scope>
</reference>
<protein>
    <submittedName>
        <fullName evidence="7">Sialic acid binding lectin</fullName>
    </submittedName>
</protein>
<dbReference type="GO" id="GO:0005576">
    <property type="term" value="C:extracellular region"/>
    <property type="evidence" value="ECO:0007669"/>
    <property type="project" value="UniProtKB-SubCell"/>
</dbReference>